<evidence type="ECO:0000256" key="1">
    <source>
        <dbReference type="ARBA" id="ARBA00009547"/>
    </source>
</evidence>
<evidence type="ECO:0000256" key="4">
    <source>
        <dbReference type="ARBA" id="ARBA00022759"/>
    </source>
</evidence>
<dbReference type="SUPFAM" id="SSF48537">
    <property type="entry name" value="Phospholipase C/P1 nuclease"/>
    <property type="match status" value="1"/>
</dbReference>
<reference evidence="9" key="1">
    <citation type="submission" date="2022-01" db="EMBL/GenBank/DDBJ databases">
        <title>Comparative genomics reveals a dynamic genome evolution in the ectomycorrhizal milk-cap (Lactarius) mushrooms.</title>
        <authorList>
            <consortium name="DOE Joint Genome Institute"/>
            <person name="Lebreton A."/>
            <person name="Tang N."/>
            <person name="Kuo A."/>
            <person name="LaButti K."/>
            <person name="Drula E."/>
            <person name="Barry K."/>
            <person name="Clum A."/>
            <person name="Lipzen A."/>
            <person name="Mousain D."/>
            <person name="Ng V."/>
            <person name="Wang R."/>
            <person name="Wang X."/>
            <person name="Dai Y."/>
            <person name="Henrissat B."/>
            <person name="Grigoriev I.V."/>
            <person name="Guerin-Laguette A."/>
            <person name="Yu F."/>
            <person name="Martin F.M."/>
        </authorList>
    </citation>
    <scope>NUCLEOTIDE SEQUENCE</scope>
    <source>
        <strain evidence="9">QP</strain>
    </source>
</reference>
<comment type="similarity">
    <text evidence="1">Belongs to the nuclease type I family.</text>
</comment>
<dbReference type="EMBL" id="JAKELL010000097">
    <property type="protein sequence ID" value="KAH8982720.1"/>
    <property type="molecule type" value="Genomic_DNA"/>
</dbReference>
<dbReference type="PANTHER" id="PTHR33146:SF26">
    <property type="entry name" value="ENDONUCLEASE 4"/>
    <property type="match status" value="1"/>
</dbReference>
<comment type="caution">
    <text evidence="9">The sequence shown here is derived from an EMBL/GenBank/DDBJ whole genome shotgun (WGS) entry which is preliminary data.</text>
</comment>
<gene>
    <name evidence="9" type="ORF">EDB92DRAFT_1633492</name>
</gene>
<evidence type="ECO:0000256" key="5">
    <source>
        <dbReference type="ARBA" id="ARBA00022801"/>
    </source>
</evidence>
<dbReference type="Proteomes" id="UP001201163">
    <property type="component" value="Unassembled WGS sequence"/>
</dbReference>
<keyword evidence="3" id="KW-0479">Metal-binding</keyword>
<dbReference type="InterPro" id="IPR008947">
    <property type="entry name" value="PLipase_C/P1_nuclease_dom_sf"/>
</dbReference>
<dbReference type="GO" id="GO:0016788">
    <property type="term" value="F:hydrolase activity, acting on ester bonds"/>
    <property type="evidence" value="ECO:0007669"/>
    <property type="project" value="InterPro"/>
</dbReference>
<dbReference type="Gene3D" id="1.10.575.10">
    <property type="entry name" value="P1 Nuclease"/>
    <property type="match status" value="1"/>
</dbReference>
<protein>
    <submittedName>
        <fullName evidence="9">Nuclease Le1</fullName>
    </submittedName>
</protein>
<evidence type="ECO:0000256" key="6">
    <source>
        <dbReference type="ARBA" id="ARBA00023157"/>
    </source>
</evidence>
<dbReference type="GO" id="GO:0006308">
    <property type="term" value="P:DNA catabolic process"/>
    <property type="evidence" value="ECO:0007669"/>
    <property type="project" value="InterPro"/>
</dbReference>
<evidence type="ECO:0000313" key="10">
    <source>
        <dbReference type="Proteomes" id="UP001201163"/>
    </source>
</evidence>
<keyword evidence="6" id="KW-1015">Disulfide bond</keyword>
<accession>A0AAD4LDF0</accession>
<dbReference type="PANTHER" id="PTHR33146">
    <property type="entry name" value="ENDONUCLEASE 4"/>
    <property type="match status" value="1"/>
</dbReference>
<sequence>MKLAIPYVLAAAAVVPHGVAAWGSLGHQTTGLLAMEFLTPTTLSKVQSILGSTFSFSLGPASTWADTVRSQTAFKFTAPFHFIDAEDNPPSSCSVDLARDCGATGCVVSAIQNYTNRVQTQTDSTQIQQALLFITHFVGDIGQPLHDEAVALGGNDISAVCSGSSTNLHAAWDTGILTKNVNALYGGSAQTWADNLATRIRSGEYASQAAGWVSNINTAALSGTTVPLGWSQEANAFDCTVVFNFATGQDLCTGTYFTNAIPVIDLQIAKQGFRMATWLNTIFG</sequence>
<evidence type="ECO:0000256" key="3">
    <source>
        <dbReference type="ARBA" id="ARBA00022723"/>
    </source>
</evidence>
<dbReference type="InterPro" id="IPR003154">
    <property type="entry name" value="S1/P1nuclease"/>
</dbReference>
<keyword evidence="4" id="KW-0255">Endonuclease</keyword>
<feature type="chain" id="PRO_5042212257" evidence="8">
    <location>
        <begin position="22"/>
        <end position="284"/>
    </location>
</feature>
<dbReference type="GO" id="GO:0046872">
    <property type="term" value="F:metal ion binding"/>
    <property type="evidence" value="ECO:0007669"/>
    <property type="project" value="UniProtKB-KW"/>
</dbReference>
<keyword evidence="8" id="KW-0732">Signal</keyword>
<organism evidence="9 10">
    <name type="scientific">Lactarius akahatsu</name>
    <dbReference type="NCBI Taxonomy" id="416441"/>
    <lineage>
        <taxon>Eukaryota</taxon>
        <taxon>Fungi</taxon>
        <taxon>Dikarya</taxon>
        <taxon>Basidiomycota</taxon>
        <taxon>Agaricomycotina</taxon>
        <taxon>Agaricomycetes</taxon>
        <taxon>Russulales</taxon>
        <taxon>Russulaceae</taxon>
        <taxon>Lactarius</taxon>
    </lineage>
</organism>
<dbReference type="Pfam" id="PF02265">
    <property type="entry name" value="S1-P1_nuclease"/>
    <property type="match status" value="1"/>
</dbReference>
<dbReference type="AlphaFoldDB" id="A0AAD4LDF0"/>
<dbReference type="GO" id="GO:0003676">
    <property type="term" value="F:nucleic acid binding"/>
    <property type="evidence" value="ECO:0007669"/>
    <property type="project" value="InterPro"/>
</dbReference>
<proteinExistence type="inferred from homology"/>
<name>A0AAD4LDF0_9AGAM</name>
<feature type="signal peptide" evidence="8">
    <location>
        <begin position="1"/>
        <end position="21"/>
    </location>
</feature>
<evidence type="ECO:0000256" key="7">
    <source>
        <dbReference type="ARBA" id="ARBA00023180"/>
    </source>
</evidence>
<evidence type="ECO:0000256" key="8">
    <source>
        <dbReference type="SAM" id="SignalP"/>
    </source>
</evidence>
<keyword evidence="7" id="KW-0325">Glycoprotein</keyword>
<dbReference type="GO" id="GO:0004519">
    <property type="term" value="F:endonuclease activity"/>
    <property type="evidence" value="ECO:0007669"/>
    <property type="project" value="UniProtKB-KW"/>
</dbReference>
<keyword evidence="2" id="KW-0540">Nuclease</keyword>
<keyword evidence="10" id="KW-1185">Reference proteome</keyword>
<evidence type="ECO:0000313" key="9">
    <source>
        <dbReference type="EMBL" id="KAH8982720.1"/>
    </source>
</evidence>
<evidence type="ECO:0000256" key="2">
    <source>
        <dbReference type="ARBA" id="ARBA00022722"/>
    </source>
</evidence>
<keyword evidence="5" id="KW-0378">Hydrolase</keyword>
<dbReference type="CDD" id="cd11010">
    <property type="entry name" value="S1-P1_nuclease"/>
    <property type="match status" value="1"/>
</dbReference>